<sequence>MAVGFFAASMLTATLSATPAAADIPNRDVVDASTAPSVANKAVTASCDPGQQIIGTGAWVAGGGGDVRITEMRPGVNSQGIYYLYVAAAVDEDGTSNTWSLHASAICADPLPGLEIVPATSTPASDPANPSISARCTGARKLLGAGYKINDGFGQVGIDDFRVLSGSVAAVAREDDTGFATSWSVTAYAICADPLPGLQIVERIGVFQSDYVNTVNARCPDGQKITGGGGMIEGGLGQVILEDLTNESDRYTVTAFEDDNGWSSTWRVYAYAICADD</sequence>
<reference evidence="2" key="2">
    <citation type="submission" date="2020-09" db="EMBL/GenBank/DDBJ databases">
        <authorList>
            <person name="Sun Q."/>
            <person name="Zhou Y."/>
        </authorList>
    </citation>
    <scope>NUCLEOTIDE SEQUENCE</scope>
    <source>
        <strain evidence="2">CGMCC 4.7430</strain>
    </source>
</reference>
<feature type="chain" id="PRO_5036964809" evidence="1">
    <location>
        <begin position="23"/>
        <end position="277"/>
    </location>
</feature>
<keyword evidence="1" id="KW-0732">Signal</keyword>
<evidence type="ECO:0000313" key="3">
    <source>
        <dbReference type="Proteomes" id="UP000660745"/>
    </source>
</evidence>
<keyword evidence="3" id="KW-1185">Reference proteome</keyword>
<evidence type="ECO:0000256" key="1">
    <source>
        <dbReference type="SAM" id="SignalP"/>
    </source>
</evidence>
<protein>
    <submittedName>
        <fullName evidence="2">Uncharacterized protein</fullName>
    </submittedName>
</protein>
<evidence type="ECO:0000313" key="2">
    <source>
        <dbReference type="EMBL" id="GGP14689.1"/>
    </source>
</evidence>
<feature type="signal peptide" evidence="1">
    <location>
        <begin position="1"/>
        <end position="22"/>
    </location>
</feature>
<comment type="caution">
    <text evidence="2">The sequence shown here is derived from an EMBL/GenBank/DDBJ whole genome shotgun (WGS) entry which is preliminary data.</text>
</comment>
<dbReference type="Proteomes" id="UP000660745">
    <property type="component" value="Unassembled WGS sequence"/>
</dbReference>
<reference evidence="2" key="1">
    <citation type="journal article" date="2014" name="Int. J. Syst. Evol. Microbiol.">
        <title>Complete genome sequence of Corynebacterium casei LMG S-19264T (=DSM 44701T), isolated from a smear-ripened cheese.</title>
        <authorList>
            <consortium name="US DOE Joint Genome Institute (JGI-PGF)"/>
            <person name="Walter F."/>
            <person name="Albersmeier A."/>
            <person name="Kalinowski J."/>
            <person name="Ruckert C."/>
        </authorList>
    </citation>
    <scope>NUCLEOTIDE SEQUENCE</scope>
    <source>
        <strain evidence="2">CGMCC 4.7430</strain>
    </source>
</reference>
<organism evidence="2 3">
    <name type="scientific">Nonomuraea glycinis</name>
    <dbReference type="NCBI Taxonomy" id="2047744"/>
    <lineage>
        <taxon>Bacteria</taxon>
        <taxon>Bacillati</taxon>
        <taxon>Actinomycetota</taxon>
        <taxon>Actinomycetes</taxon>
        <taxon>Streptosporangiales</taxon>
        <taxon>Streptosporangiaceae</taxon>
        <taxon>Nonomuraea</taxon>
    </lineage>
</organism>
<dbReference type="EMBL" id="BMNK01000016">
    <property type="protein sequence ID" value="GGP14689.1"/>
    <property type="molecule type" value="Genomic_DNA"/>
</dbReference>
<dbReference type="AlphaFoldDB" id="A0A918E9R4"/>
<gene>
    <name evidence="2" type="ORF">GCM10012278_71580</name>
</gene>
<name>A0A918E9R4_9ACTN</name>
<proteinExistence type="predicted"/>
<accession>A0A918E9R4</accession>